<proteinExistence type="predicted"/>
<dbReference type="AlphaFoldDB" id="A0A6J7JTH3"/>
<organism evidence="1">
    <name type="scientific">freshwater metagenome</name>
    <dbReference type="NCBI Taxonomy" id="449393"/>
    <lineage>
        <taxon>unclassified sequences</taxon>
        <taxon>metagenomes</taxon>
        <taxon>ecological metagenomes</taxon>
    </lineage>
</organism>
<accession>A0A6J7JTH3</accession>
<name>A0A6J7JTH3_9ZZZZ</name>
<gene>
    <name evidence="1" type="ORF">UFOPK3773_01101</name>
</gene>
<protein>
    <submittedName>
        <fullName evidence="1">Unannotated protein</fullName>
    </submittedName>
</protein>
<evidence type="ECO:0000313" key="1">
    <source>
        <dbReference type="EMBL" id="CAB4945504.1"/>
    </source>
</evidence>
<dbReference type="EMBL" id="CAFBNF010000115">
    <property type="protein sequence ID" value="CAB4945504.1"/>
    <property type="molecule type" value="Genomic_DNA"/>
</dbReference>
<reference evidence="1" key="1">
    <citation type="submission" date="2020-05" db="EMBL/GenBank/DDBJ databases">
        <authorList>
            <person name="Chiriac C."/>
            <person name="Salcher M."/>
            <person name="Ghai R."/>
            <person name="Kavagutti S V."/>
        </authorList>
    </citation>
    <scope>NUCLEOTIDE SEQUENCE</scope>
</reference>
<sequence length="36" mass="3737">MQAMVEAVPITMHVPAVVASEPSTDSISASLSRPAR</sequence>